<dbReference type="EMBL" id="CAEZUP010000042">
    <property type="protein sequence ID" value="CAB4610927.1"/>
    <property type="molecule type" value="Genomic_DNA"/>
</dbReference>
<evidence type="ECO:0000259" key="2">
    <source>
        <dbReference type="Pfam" id="PF13280"/>
    </source>
</evidence>
<dbReference type="Pfam" id="PF25583">
    <property type="entry name" value="WCX"/>
    <property type="match status" value="1"/>
</dbReference>
<name>A0A6J6HBW5_9ZZZZ</name>
<evidence type="ECO:0000256" key="1">
    <source>
        <dbReference type="SAM" id="MobiDB-lite"/>
    </source>
</evidence>
<dbReference type="InterPro" id="IPR051534">
    <property type="entry name" value="CBASS_pafABC_assoc_protein"/>
</dbReference>
<dbReference type="InterPro" id="IPR026881">
    <property type="entry name" value="WYL_dom"/>
</dbReference>
<dbReference type="InterPro" id="IPR057727">
    <property type="entry name" value="WCX_dom"/>
</dbReference>
<feature type="domain" description="WCX" evidence="3">
    <location>
        <begin position="245"/>
        <end position="319"/>
    </location>
</feature>
<accession>A0A6J6HBW5</accession>
<dbReference type="AlphaFoldDB" id="A0A6J6HBW5"/>
<dbReference type="PROSITE" id="PS52050">
    <property type="entry name" value="WYL"/>
    <property type="match status" value="1"/>
</dbReference>
<dbReference type="PANTHER" id="PTHR34580:SF3">
    <property type="entry name" value="PROTEIN PAFB"/>
    <property type="match status" value="1"/>
</dbReference>
<dbReference type="Pfam" id="PF13280">
    <property type="entry name" value="WYL"/>
    <property type="match status" value="1"/>
</dbReference>
<evidence type="ECO:0000313" key="4">
    <source>
        <dbReference type="EMBL" id="CAB4610927.1"/>
    </source>
</evidence>
<organism evidence="4">
    <name type="scientific">freshwater metagenome</name>
    <dbReference type="NCBI Taxonomy" id="449393"/>
    <lineage>
        <taxon>unclassified sequences</taxon>
        <taxon>metagenomes</taxon>
        <taxon>ecological metagenomes</taxon>
    </lineage>
</organism>
<gene>
    <name evidence="4" type="ORF">UFOPK1835_01084</name>
</gene>
<feature type="region of interest" description="Disordered" evidence="1">
    <location>
        <begin position="215"/>
        <end position="243"/>
    </location>
</feature>
<evidence type="ECO:0000259" key="3">
    <source>
        <dbReference type="Pfam" id="PF25583"/>
    </source>
</evidence>
<protein>
    <submittedName>
        <fullName evidence="4">Unannotated protein</fullName>
    </submittedName>
</protein>
<proteinExistence type="predicted"/>
<sequence length="327" mass="35942">MAAIDDKFERLMNLTAALLDAERPLSAEYIHEHVAGYTSDGESYRRAFERDKADLLELGIPIVLLQIPGESLGTLGYRIERTDYELPDPELDPEELAALHLALRAVRVGESETLGTRALWRLGGVLGADDDNPDASELALGALPTDPSLIPLFGAVLERRVATFTYGTSEGEATRSLEPWRLEFQRGHWYVLGFDIDRQGERNFRVDRIVGPIETGPAGAFSPSGESRGERPFRPWNPDGSGDQPVTAILRVDGEHAVTATELLGTETIRDVEIDGATIYEVPVTSWPAFRSFVLSFLDHAELIGPPELRSDLVDWLGTMDDEGSGS</sequence>
<reference evidence="4" key="1">
    <citation type="submission" date="2020-05" db="EMBL/GenBank/DDBJ databases">
        <authorList>
            <person name="Chiriac C."/>
            <person name="Salcher M."/>
            <person name="Ghai R."/>
            <person name="Kavagutti S V."/>
        </authorList>
    </citation>
    <scope>NUCLEOTIDE SEQUENCE</scope>
</reference>
<feature type="domain" description="WYL" evidence="2">
    <location>
        <begin position="152"/>
        <end position="209"/>
    </location>
</feature>
<dbReference type="PANTHER" id="PTHR34580">
    <property type="match status" value="1"/>
</dbReference>